<accession>A0A2P5ADM8</accession>
<organism evidence="2 3">
    <name type="scientific">Parasponia andersonii</name>
    <name type="common">Sponia andersonii</name>
    <dbReference type="NCBI Taxonomy" id="3476"/>
    <lineage>
        <taxon>Eukaryota</taxon>
        <taxon>Viridiplantae</taxon>
        <taxon>Streptophyta</taxon>
        <taxon>Embryophyta</taxon>
        <taxon>Tracheophyta</taxon>
        <taxon>Spermatophyta</taxon>
        <taxon>Magnoliopsida</taxon>
        <taxon>eudicotyledons</taxon>
        <taxon>Gunneridae</taxon>
        <taxon>Pentapetalae</taxon>
        <taxon>rosids</taxon>
        <taxon>fabids</taxon>
        <taxon>Rosales</taxon>
        <taxon>Cannabaceae</taxon>
        <taxon>Parasponia</taxon>
    </lineage>
</organism>
<proteinExistence type="predicted"/>
<gene>
    <name evidence="2" type="ORF">PanWU01x14_342690</name>
</gene>
<dbReference type="AlphaFoldDB" id="A0A2P5ADM8"/>
<protein>
    <submittedName>
        <fullName evidence="2">Uncharacterized protein</fullName>
    </submittedName>
</protein>
<keyword evidence="3" id="KW-1185">Reference proteome</keyword>
<evidence type="ECO:0000313" key="2">
    <source>
        <dbReference type="EMBL" id="PON34647.1"/>
    </source>
</evidence>
<dbReference type="EMBL" id="JXTB01000649">
    <property type="protein sequence ID" value="PON34647.1"/>
    <property type="molecule type" value="Genomic_DNA"/>
</dbReference>
<sequence length="39" mass="4535">MGRKSSSTRELKYQNPTMANSGRPQKKAQQLKNLQYNHD</sequence>
<feature type="compositionally biased region" description="Polar residues" evidence="1">
    <location>
        <begin position="14"/>
        <end position="39"/>
    </location>
</feature>
<comment type="caution">
    <text evidence="2">The sequence shown here is derived from an EMBL/GenBank/DDBJ whole genome shotgun (WGS) entry which is preliminary data.</text>
</comment>
<name>A0A2P5ADM8_PARAD</name>
<reference evidence="3" key="1">
    <citation type="submission" date="2016-06" db="EMBL/GenBank/DDBJ databases">
        <title>Parallel loss of symbiosis genes in relatives of nitrogen-fixing non-legume Parasponia.</title>
        <authorList>
            <person name="Van Velzen R."/>
            <person name="Holmer R."/>
            <person name="Bu F."/>
            <person name="Rutten L."/>
            <person name="Van Zeijl A."/>
            <person name="Liu W."/>
            <person name="Santuari L."/>
            <person name="Cao Q."/>
            <person name="Sharma T."/>
            <person name="Shen D."/>
            <person name="Roswanjaya Y."/>
            <person name="Wardhani T."/>
            <person name="Kalhor M.S."/>
            <person name="Jansen J."/>
            <person name="Van den Hoogen J."/>
            <person name="Gungor B."/>
            <person name="Hartog M."/>
            <person name="Hontelez J."/>
            <person name="Verver J."/>
            <person name="Yang W.-C."/>
            <person name="Schijlen E."/>
            <person name="Repin R."/>
            <person name="Schilthuizen M."/>
            <person name="Schranz E."/>
            <person name="Heidstra R."/>
            <person name="Miyata K."/>
            <person name="Fedorova E."/>
            <person name="Kohlen W."/>
            <person name="Bisseling T."/>
            <person name="Smit S."/>
            <person name="Geurts R."/>
        </authorList>
    </citation>
    <scope>NUCLEOTIDE SEQUENCE [LARGE SCALE GENOMIC DNA]</scope>
    <source>
        <strain evidence="3">cv. WU1-14</strain>
    </source>
</reference>
<evidence type="ECO:0000313" key="3">
    <source>
        <dbReference type="Proteomes" id="UP000237105"/>
    </source>
</evidence>
<evidence type="ECO:0000256" key="1">
    <source>
        <dbReference type="SAM" id="MobiDB-lite"/>
    </source>
</evidence>
<dbReference type="Proteomes" id="UP000237105">
    <property type="component" value="Unassembled WGS sequence"/>
</dbReference>
<feature type="region of interest" description="Disordered" evidence="1">
    <location>
        <begin position="1"/>
        <end position="39"/>
    </location>
</feature>